<dbReference type="AlphaFoldDB" id="A0A0B7JV35"/>
<accession>A0A0B7JV35</accession>
<dbReference type="EMBL" id="CDPU01000004">
    <property type="protein sequence ID" value="CEO46306.1"/>
    <property type="molecule type" value="Genomic_DNA"/>
</dbReference>
<evidence type="ECO:0000313" key="1">
    <source>
        <dbReference type="EMBL" id="CEO46306.1"/>
    </source>
</evidence>
<organism evidence="1">
    <name type="scientific">Bionectria ochroleuca</name>
    <name type="common">Gliocladium roseum</name>
    <dbReference type="NCBI Taxonomy" id="29856"/>
    <lineage>
        <taxon>Eukaryota</taxon>
        <taxon>Fungi</taxon>
        <taxon>Dikarya</taxon>
        <taxon>Ascomycota</taxon>
        <taxon>Pezizomycotina</taxon>
        <taxon>Sordariomycetes</taxon>
        <taxon>Hypocreomycetidae</taxon>
        <taxon>Hypocreales</taxon>
        <taxon>Bionectriaceae</taxon>
        <taxon>Clonostachys</taxon>
    </lineage>
</organism>
<proteinExistence type="predicted"/>
<reference evidence="1" key="1">
    <citation type="submission" date="2015-01" db="EMBL/GenBank/DDBJ databases">
        <authorList>
            <person name="Durling Mikael"/>
        </authorList>
    </citation>
    <scope>NUCLEOTIDE SEQUENCE</scope>
</reference>
<sequence length="90" mass="10502">MEEVLMRTRATEIGILDVQEHYESSSEVEVIERERSIAFKQAFHDGDLEPEASENFKEVQDVIRTMLGFTHEGPADWVWFIVETLDWLGM</sequence>
<name>A0A0B7JV35_BIOOC</name>
<protein>
    <submittedName>
        <fullName evidence="1">Uncharacterized protein</fullName>
    </submittedName>
</protein>
<gene>
    <name evidence="1" type="ORF">BN869_000002361_1</name>
</gene>